<protein>
    <recommendedName>
        <fullName evidence="3">SalK</fullName>
    </recommendedName>
</protein>
<dbReference type="InterPro" id="IPR054058">
    <property type="entry name" value="HTH_67"/>
</dbReference>
<dbReference type="AlphaFoldDB" id="D6U491"/>
<gene>
    <name evidence="1" type="ORF">Krac_2036</name>
</gene>
<reference evidence="1 2" key="1">
    <citation type="journal article" date="2011" name="Stand. Genomic Sci.">
        <title>Non-contiguous finished genome sequence and contextual data of the filamentous soil bacterium Ktedonobacter racemifer type strain (SOSP1-21).</title>
        <authorList>
            <person name="Chang Y.J."/>
            <person name="Land M."/>
            <person name="Hauser L."/>
            <person name="Chertkov O."/>
            <person name="Del Rio T.G."/>
            <person name="Nolan M."/>
            <person name="Copeland A."/>
            <person name="Tice H."/>
            <person name="Cheng J.F."/>
            <person name="Lucas S."/>
            <person name="Han C."/>
            <person name="Goodwin L."/>
            <person name="Pitluck S."/>
            <person name="Ivanova N."/>
            <person name="Ovchinikova G."/>
            <person name="Pati A."/>
            <person name="Chen A."/>
            <person name="Palaniappan K."/>
            <person name="Mavromatis K."/>
            <person name="Liolios K."/>
            <person name="Brettin T."/>
            <person name="Fiebig A."/>
            <person name="Rohde M."/>
            <person name="Abt B."/>
            <person name="Goker M."/>
            <person name="Detter J.C."/>
            <person name="Woyke T."/>
            <person name="Bristow J."/>
            <person name="Eisen J.A."/>
            <person name="Markowitz V."/>
            <person name="Hugenholtz P."/>
            <person name="Kyrpides N.C."/>
            <person name="Klenk H.P."/>
            <person name="Lapidus A."/>
        </authorList>
    </citation>
    <scope>NUCLEOTIDE SEQUENCE [LARGE SCALE GENOMIC DNA]</scope>
    <source>
        <strain evidence="2">DSM 44963</strain>
    </source>
</reference>
<sequence>MFIANDQPDLSVARTAWAVLEPYNAMIYFAPEAREAYKEAGLKGFWMGYFASRAAPLGAVSASIVTATFYNFHPRMVARAIPDAWKFSTPERVWSARVRAADKALRRLLGESIASPELAEAAELAREAVVGCSVIGRTLFAAYSDMKWPEEPHLVLWHAATLLREYRGDGHIVALLGEGIDGCEAHVLQGSVGNIAREAIQPHRGWSDEDWQAAEHRMRRRGLIDEEGRATASGTALHRAIEDRTDWLALPPWQHLGEEKYKRLIELVRPLSTRIVDQSGVPMPNPMGSPRP</sequence>
<comment type="caution">
    <text evidence="1">The sequence shown here is derived from an EMBL/GenBank/DDBJ whole genome shotgun (WGS) entry which is preliminary data.</text>
</comment>
<evidence type="ECO:0000313" key="1">
    <source>
        <dbReference type="EMBL" id="EFH81321.1"/>
    </source>
</evidence>
<dbReference type="EMBL" id="ADVG01000004">
    <property type="protein sequence ID" value="EFH81321.1"/>
    <property type="molecule type" value="Genomic_DNA"/>
</dbReference>
<dbReference type="eggNOG" id="COG1846">
    <property type="taxonomic scope" value="Bacteria"/>
</dbReference>
<dbReference type="InParanoid" id="D6U491"/>
<proteinExistence type="predicted"/>
<organism evidence="1 2">
    <name type="scientific">Ktedonobacter racemifer DSM 44963</name>
    <dbReference type="NCBI Taxonomy" id="485913"/>
    <lineage>
        <taxon>Bacteria</taxon>
        <taxon>Bacillati</taxon>
        <taxon>Chloroflexota</taxon>
        <taxon>Ktedonobacteria</taxon>
        <taxon>Ktedonobacterales</taxon>
        <taxon>Ktedonobacteraceae</taxon>
        <taxon>Ktedonobacter</taxon>
    </lineage>
</organism>
<dbReference type="RefSeq" id="WP_007918594.1">
    <property type="nucleotide sequence ID" value="NZ_ADVG01000004.1"/>
</dbReference>
<dbReference type="Proteomes" id="UP000004508">
    <property type="component" value="Unassembled WGS sequence"/>
</dbReference>
<accession>D6U491</accession>
<evidence type="ECO:0000313" key="2">
    <source>
        <dbReference type="Proteomes" id="UP000004508"/>
    </source>
</evidence>
<dbReference type="STRING" id="485913.Krac_2036"/>
<name>D6U491_KTERA</name>
<evidence type="ECO:0008006" key="3">
    <source>
        <dbReference type="Google" id="ProtNLM"/>
    </source>
</evidence>
<dbReference type="Pfam" id="PF21863">
    <property type="entry name" value="HTH_67"/>
    <property type="match status" value="1"/>
</dbReference>
<dbReference type="NCBIfam" id="NF047719">
    <property type="entry name" value="SCO6745_fam_HTH"/>
    <property type="match status" value="1"/>
</dbReference>
<keyword evidence="2" id="KW-1185">Reference proteome</keyword>